<dbReference type="InterPro" id="IPR001254">
    <property type="entry name" value="Trypsin_dom"/>
</dbReference>
<dbReference type="Pfam" id="PF00089">
    <property type="entry name" value="Trypsin"/>
    <property type="match status" value="1"/>
</dbReference>
<proteinExistence type="predicted"/>
<dbReference type="InterPro" id="IPR009003">
    <property type="entry name" value="Peptidase_S1_PA"/>
</dbReference>
<dbReference type="EMBL" id="CP047593">
    <property type="protein sequence ID" value="QHI68816.1"/>
    <property type="molecule type" value="Genomic_DNA"/>
</dbReference>
<organism evidence="2 3">
    <name type="scientific">Tichowtungia aerotolerans</name>
    <dbReference type="NCBI Taxonomy" id="2697043"/>
    <lineage>
        <taxon>Bacteria</taxon>
        <taxon>Pseudomonadati</taxon>
        <taxon>Kiritimatiellota</taxon>
        <taxon>Tichowtungiia</taxon>
        <taxon>Tichowtungiales</taxon>
        <taxon>Tichowtungiaceae</taxon>
        <taxon>Tichowtungia</taxon>
    </lineage>
</organism>
<accession>A0A6P1MB80</accession>
<keyword evidence="3" id="KW-1185">Reference proteome</keyword>
<protein>
    <recommendedName>
        <fullName evidence="1">Peptidase S1 domain-containing protein</fullName>
    </recommendedName>
</protein>
<dbReference type="SUPFAM" id="SSF50494">
    <property type="entry name" value="Trypsin-like serine proteases"/>
    <property type="match status" value="1"/>
</dbReference>
<reference evidence="2 3" key="1">
    <citation type="submission" date="2020-01" db="EMBL/GenBank/DDBJ databases">
        <title>Ponticoccus aerotolerans gen. nov., sp. nov., an anaerobic bacterium and proposal of Ponticoccusceae fam. nov., Ponticoccusles ord. nov. and Ponticoccuse classis nov. in the phylum Kiritimatiellaeota.</title>
        <authorList>
            <person name="Zhou L.Y."/>
            <person name="Du Z.J."/>
        </authorList>
    </citation>
    <scope>NUCLEOTIDE SEQUENCE [LARGE SCALE GENOMIC DNA]</scope>
    <source>
        <strain evidence="2 3">S-5007</strain>
    </source>
</reference>
<gene>
    <name evidence="2" type="ORF">GT409_04915</name>
</gene>
<dbReference type="GO" id="GO:0006508">
    <property type="term" value="P:proteolysis"/>
    <property type="evidence" value="ECO:0007669"/>
    <property type="project" value="InterPro"/>
</dbReference>
<evidence type="ECO:0000313" key="2">
    <source>
        <dbReference type="EMBL" id="QHI68816.1"/>
    </source>
</evidence>
<dbReference type="AlphaFoldDB" id="A0A6P1MB80"/>
<feature type="domain" description="Peptidase S1" evidence="1">
    <location>
        <begin position="60"/>
        <end position="245"/>
    </location>
</feature>
<dbReference type="KEGG" id="taer:GT409_04915"/>
<evidence type="ECO:0000313" key="3">
    <source>
        <dbReference type="Proteomes" id="UP000464954"/>
    </source>
</evidence>
<evidence type="ECO:0000259" key="1">
    <source>
        <dbReference type="Pfam" id="PF00089"/>
    </source>
</evidence>
<sequence>MADMNAPGLTFFMVLLAIWQCCLTASAVIIAGTDGAGNTNAPADDPGFNRIGVFQNDRSSVYVGNSWFLTANHNGAPTMVLMDGTNYTYMSGTWTQLTNNVGDTIDLAMFKVAGNTPSEMMSIRSVTPLPLQDIIMIGNGRDRTSGLTKWDSEWNVVTVGSYSYSGYTYDSSFPYATSLRWGDNAVQSIGLVSEGMTFFSTDFDNAVGEAQGAPGDSGGGAFIKNGLTWELAGTILYIGEYTNQPSAKVAAFGNLTYMADLSVYRSQIMGQRAVTDVDDDGIPDGWEYEKSGSAVNVSAVSDQDGDGFTGEEEYIADTDPTDSNSFWQVEGAITSANQTFTFEGSAARQYQLLYTTNGLATPDLIWITNGAPIWGEGPGTEIVLTNTEKMVFYRMQAILP</sequence>
<name>A0A6P1MB80_9BACT</name>
<dbReference type="RefSeq" id="WP_160627499.1">
    <property type="nucleotide sequence ID" value="NZ_CP047593.1"/>
</dbReference>
<dbReference type="GO" id="GO:0004252">
    <property type="term" value="F:serine-type endopeptidase activity"/>
    <property type="evidence" value="ECO:0007669"/>
    <property type="project" value="InterPro"/>
</dbReference>
<dbReference type="Proteomes" id="UP000464954">
    <property type="component" value="Chromosome"/>
</dbReference>